<sequence>MNKRRIVIGGLMGILLAIGGAVMLLNGGVSPAGQQITETTVASRNEDTSKINKLPQPIEEKKVVRQAVKPIQDVFVYSFEGEKVFIVAGSVTVDKKAHKWQVRIKNVNSQGESYGEQVVSFKQDGAQILTKNADGQWRDIDEMDRSLFKKVIDISGAF</sequence>
<keyword evidence="1" id="KW-0812">Transmembrane</keyword>
<evidence type="ECO:0000313" key="2">
    <source>
        <dbReference type="EMBL" id="SHK65625.1"/>
    </source>
</evidence>
<dbReference type="RefSeq" id="WP_073089487.1">
    <property type="nucleotide sequence ID" value="NZ_FRBC01000011.1"/>
</dbReference>
<feature type="transmembrane region" description="Helical" evidence="1">
    <location>
        <begin position="6"/>
        <end position="25"/>
    </location>
</feature>
<protein>
    <submittedName>
        <fullName evidence="2">Uncharacterized protein</fullName>
    </submittedName>
</protein>
<dbReference type="OrthoDB" id="1666015at2"/>
<dbReference type="Proteomes" id="UP000184263">
    <property type="component" value="Unassembled WGS sequence"/>
</dbReference>
<keyword evidence="1" id="KW-1133">Transmembrane helix</keyword>
<reference evidence="2 3" key="1">
    <citation type="submission" date="2016-11" db="EMBL/GenBank/DDBJ databases">
        <authorList>
            <person name="Jaros S."/>
            <person name="Januszkiewicz K."/>
            <person name="Wedrychowicz H."/>
        </authorList>
    </citation>
    <scope>NUCLEOTIDE SEQUENCE [LARGE SCALE GENOMIC DNA]</scope>
    <source>
        <strain evidence="2 3">HD4</strain>
    </source>
</reference>
<evidence type="ECO:0000256" key="1">
    <source>
        <dbReference type="SAM" id="Phobius"/>
    </source>
</evidence>
<organism evidence="2 3">
    <name type="scientific">Selenomonas ruminantium</name>
    <dbReference type="NCBI Taxonomy" id="971"/>
    <lineage>
        <taxon>Bacteria</taxon>
        <taxon>Bacillati</taxon>
        <taxon>Bacillota</taxon>
        <taxon>Negativicutes</taxon>
        <taxon>Selenomonadales</taxon>
        <taxon>Selenomonadaceae</taxon>
        <taxon>Selenomonas</taxon>
    </lineage>
</organism>
<name>A0A1M6U8N3_SELRU</name>
<dbReference type="AlphaFoldDB" id="A0A1M6U8N3"/>
<proteinExistence type="predicted"/>
<gene>
    <name evidence="2" type="ORF">SAMN05216582_11143</name>
</gene>
<dbReference type="EMBL" id="FRBC01000011">
    <property type="protein sequence ID" value="SHK65625.1"/>
    <property type="molecule type" value="Genomic_DNA"/>
</dbReference>
<keyword evidence="1" id="KW-0472">Membrane</keyword>
<evidence type="ECO:0000313" key="3">
    <source>
        <dbReference type="Proteomes" id="UP000184263"/>
    </source>
</evidence>
<accession>A0A1M6U8N3</accession>